<gene>
    <name evidence="2" type="ORF">EYQ70_03120</name>
</gene>
<evidence type="ECO:0008006" key="4">
    <source>
        <dbReference type="Google" id="ProtNLM"/>
    </source>
</evidence>
<comment type="caution">
    <text evidence="2">The sequence shown here is derived from an EMBL/GenBank/DDBJ whole genome shotgun (WGS) entry which is preliminary data.</text>
</comment>
<protein>
    <recommendedName>
        <fullName evidence="4">Zinc ribbon domain-containing protein</fullName>
    </recommendedName>
</protein>
<evidence type="ECO:0000313" key="3">
    <source>
        <dbReference type="Proteomes" id="UP000585802"/>
    </source>
</evidence>
<name>A0A7J4GWT1_9ARCH</name>
<keyword evidence="1" id="KW-1133">Transmembrane helix</keyword>
<dbReference type="AlphaFoldDB" id="A0A7J4GWT1"/>
<evidence type="ECO:0000256" key="1">
    <source>
        <dbReference type="SAM" id="Phobius"/>
    </source>
</evidence>
<organism evidence="2 3">
    <name type="scientific">Marine Group III euryarchaeote</name>
    <dbReference type="NCBI Taxonomy" id="2173149"/>
    <lineage>
        <taxon>Archaea</taxon>
        <taxon>Methanobacteriati</taxon>
        <taxon>Thermoplasmatota</taxon>
        <taxon>Thermoplasmata</taxon>
        <taxon>Candidatus Thermoprofundales</taxon>
    </lineage>
</organism>
<feature type="transmembrane region" description="Helical" evidence="1">
    <location>
        <begin position="47"/>
        <end position="66"/>
    </location>
</feature>
<sequence length="67" mass="7388">MMVLVECLECDAEIWDNADKCHECGTPNPSVSDRKLIEDMDKSAGKIFLLFLGFLLAIIIIAVLAFG</sequence>
<accession>A0A7J4GWT1</accession>
<keyword evidence="1" id="KW-0812">Transmembrane</keyword>
<keyword evidence="1" id="KW-0472">Membrane</keyword>
<evidence type="ECO:0000313" key="2">
    <source>
        <dbReference type="EMBL" id="HIF37381.1"/>
    </source>
</evidence>
<dbReference type="EMBL" id="DUCX01000042">
    <property type="protein sequence ID" value="HIF37381.1"/>
    <property type="molecule type" value="Genomic_DNA"/>
</dbReference>
<proteinExistence type="predicted"/>
<dbReference type="Proteomes" id="UP000585802">
    <property type="component" value="Unassembled WGS sequence"/>
</dbReference>
<reference evidence="3" key="1">
    <citation type="journal article" date="2019" name="bioRxiv">
        <title>Genome diversification in globally distributed novel marine Proteobacteria is linked to environmental adaptation.</title>
        <authorList>
            <person name="Zhou Z."/>
            <person name="Tran P.Q."/>
            <person name="Kieft K."/>
            <person name="Anantharaman K."/>
        </authorList>
    </citation>
    <scope>NUCLEOTIDE SEQUENCE [LARGE SCALE GENOMIC DNA]</scope>
</reference>